<comment type="caution">
    <text evidence="2">The sequence shown here is derived from an EMBL/GenBank/DDBJ whole genome shotgun (WGS) entry which is preliminary data.</text>
</comment>
<gene>
    <name evidence="2" type="ORF">EKG35_20145</name>
</gene>
<evidence type="ECO:0000259" key="1">
    <source>
        <dbReference type="Pfam" id="PF13333"/>
    </source>
</evidence>
<reference evidence="2 3" key="1">
    <citation type="submission" date="2018-12" db="EMBL/GenBank/DDBJ databases">
        <authorList>
            <person name="Yu L."/>
        </authorList>
    </citation>
    <scope>NUCLEOTIDE SEQUENCE [LARGE SCALE GENOMIC DNA]</scope>
    <source>
        <strain evidence="2 3">S5H2222</strain>
    </source>
</reference>
<evidence type="ECO:0000313" key="3">
    <source>
        <dbReference type="Proteomes" id="UP000276349"/>
    </source>
</evidence>
<evidence type="ECO:0000313" key="2">
    <source>
        <dbReference type="EMBL" id="RTQ86418.1"/>
    </source>
</evidence>
<dbReference type="GO" id="GO:0015074">
    <property type="term" value="P:DNA integration"/>
    <property type="evidence" value="ECO:0007669"/>
    <property type="project" value="InterPro"/>
</dbReference>
<protein>
    <submittedName>
        <fullName evidence="2">IS3 family transposase</fullName>
    </submittedName>
</protein>
<dbReference type="Pfam" id="PF13333">
    <property type="entry name" value="rve_2"/>
    <property type="match status" value="1"/>
</dbReference>
<dbReference type="Proteomes" id="UP000276349">
    <property type="component" value="Unassembled WGS sequence"/>
</dbReference>
<dbReference type="InterPro" id="IPR001584">
    <property type="entry name" value="Integrase_cat-core"/>
</dbReference>
<dbReference type="RefSeq" id="WP_148103530.1">
    <property type="nucleotide sequence ID" value="NZ_RXNR01000119.1"/>
</dbReference>
<sequence length="45" mass="5322">DGINRTTNAHVIQIVENYINYYNNIRIQTKLNSQSPVKYRQLTVK</sequence>
<dbReference type="AlphaFoldDB" id="A0A431UCP9"/>
<feature type="domain" description="Integrase catalytic" evidence="1">
    <location>
        <begin position="13"/>
        <end position="42"/>
    </location>
</feature>
<keyword evidence="3" id="KW-1185">Reference proteome</keyword>
<dbReference type="EMBL" id="RXNR01000119">
    <property type="protein sequence ID" value="RTQ86418.1"/>
    <property type="molecule type" value="Genomic_DNA"/>
</dbReference>
<accession>A0A431UCP9</accession>
<proteinExistence type="predicted"/>
<dbReference type="OrthoDB" id="9781005at2"/>
<feature type="non-terminal residue" evidence="2">
    <location>
        <position position="1"/>
    </location>
</feature>
<organism evidence="2 3">
    <name type="scientific">Lysinibacillus telephonicus</name>
    <dbReference type="NCBI Taxonomy" id="1714840"/>
    <lineage>
        <taxon>Bacteria</taxon>
        <taxon>Bacillati</taxon>
        <taxon>Bacillota</taxon>
        <taxon>Bacilli</taxon>
        <taxon>Bacillales</taxon>
        <taxon>Bacillaceae</taxon>
        <taxon>Lysinibacillus</taxon>
    </lineage>
</organism>
<name>A0A431UCP9_9BACI</name>